<proteinExistence type="inferred from homology"/>
<evidence type="ECO:0000256" key="4">
    <source>
        <dbReference type="ARBA" id="ARBA00022989"/>
    </source>
</evidence>
<dbReference type="GO" id="GO:0010181">
    <property type="term" value="F:FMN binding"/>
    <property type="evidence" value="ECO:0007669"/>
    <property type="project" value="UniProtKB-UniRule"/>
</dbReference>
<comment type="caution">
    <text evidence="9">The sequence shown here is derived from an EMBL/GenBank/DDBJ whole genome shotgun (WGS) entry which is preliminary data.</text>
</comment>
<evidence type="ECO:0000256" key="7">
    <source>
        <dbReference type="HAMAP-Rule" id="MF_01207"/>
    </source>
</evidence>
<feature type="transmembrane region" description="Helical" evidence="7">
    <location>
        <begin position="187"/>
        <end position="206"/>
    </location>
</feature>
<name>A0A165FJY3_9NEIS</name>
<comment type="subcellular location">
    <subcellularLocation>
        <location evidence="7">Cell membrane</location>
        <topology evidence="7">Multi-pass membrane protein</topology>
    </subcellularLocation>
    <subcellularLocation>
        <location evidence="1">Membrane</location>
        <topology evidence="1">Multi-pass membrane protein</topology>
    </subcellularLocation>
</comment>
<keyword evidence="7" id="KW-0349">Heme</keyword>
<comment type="cofactor">
    <cofactor evidence="7">
        <name>FMN</name>
        <dbReference type="ChEBI" id="CHEBI:58210"/>
    </cofactor>
    <text evidence="7">Binds 1 FMN per subunit.</text>
</comment>
<dbReference type="GO" id="GO:0005886">
    <property type="term" value="C:plasma membrane"/>
    <property type="evidence" value="ECO:0007669"/>
    <property type="project" value="UniProtKB-SubCell"/>
</dbReference>
<evidence type="ECO:0000256" key="6">
    <source>
        <dbReference type="ARBA" id="ARBA00023136"/>
    </source>
</evidence>
<organism evidence="9 10">
    <name type="scientific">Crenobacter luteus</name>
    <dbReference type="NCBI Taxonomy" id="1452487"/>
    <lineage>
        <taxon>Bacteria</taxon>
        <taxon>Pseudomonadati</taxon>
        <taxon>Pseudomonadota</taxon>
        <taxon>Betaproteobacteria</taxon>
        <taxon>Neisseriales</taxon>
        <taxon>Neisseriaceae</taxon>
        <taxon>Crenobacter</taxon>
    </lineage>
</organism>
<keyword evidence="7" id="KW-0285">Flavoprotein</keyword>
<gene>
    <name evidence="7" type="primary">msrQ</name>
    <name evidence="9" type="ORF">AVW16_08165</name>
</gene>
<comment type="similarity">
    <text evidence="7">Belongs to the MsrQ family.</text>
</comment>
<feature type="transmembrane region" description="Helical" evidence="7">
    <location>
        <begin position="94"/>
        <end position="113"/>
    </location>
</feature>
<comment type="cofactor">
    <cofactor evidence="7">
        <name>heme b</name>
        <dbReference type="ChEBI" id="CHEBI:60344"/>
    </cofactor>
    <text evidence="7">Binds 1 heme b (iron(II)-protoporphyrin IX) group per subunit.</text>
</comment>
<keyword evidence="6 7" id="KW-0472">Membrane</keyword>
<dbReference type="GO" id="GO:0009055">
    <property type="term" value="F:electron transfer activity"/>
    <property type="evidence" value="ECO:0007669"/>
    <property type="project" value="UniProtKB-UniRule"/>
</dbReference>
<keyword evidence="3 7" id="KW-0812">Transmembrane</keyword>
<dbReference type="EMBL" id="LQQU01000013">
    <property type="protein sequence ID" value="KZE33504.1"/>
    <property type="molecule type" value="Genomic_DNA"/>
</dbReference>
<feature type="transmembrane region" description="Helical" evidence="7">
    <location>
        <begin position="64"/>
        <end position="82"/>
    </location>
</feature>
<dbReference type="GO" id="GO:0046872">
    <property type="term" value="F:metal ion binding"/>
    <property type="evidence" value="ECO:0007669"/>
    <property type="project" value="UniProtKB-KW"/>
</dbReference>
<keyword evidence="7" id="KW-0249">Electron transport</keyword>
<dbReference type="PANTHER" id="PTHR36964:SF1">
    <property type="entry name" value="PROTEIN-METHIONINE-SULFOXIDE REDUCTASE HEME-BINDING SUBUNIT MSRQ"/>
    <property type="match status" value="1"/>
</dbReference>
<protein>
    <recommendedName>
        <fullName evidence="7">Protein-methionine-sulfoxide reductase heme-binding subunit MsrQ</fullName>
    </recommendedName>
    <alternativeName>
        <fullName evidence="7">Flavocytochrome MsrQ</fullName>
    </alternativeName>
</protein>
<feature type="domain" description="Ferric oxidoreductase" evidence="8">
    <location>
        <begin position="62"/>
        <end position="176"/>
    </location>
</feature>
<dbReference type="GO" id="GO:0030091">
    <property type="term" value="P:protein repair"/>
    <property type="evidence" value="ECO:0007669"/>
    <property type="project" value="UniProtKB-UniRule"/>
</dbReference>
<keyword evidence="5 7" id="KW-0408">Iron</keyword>
<comment type="caution">
    <text evidence="7">Lacks conserved residue(s) required for the propagation of feature annotation.</text>
</comment>
<dbReference type="Proteomes" id="UP000076625">
    <property type="component" value="Unassembled WGS sequence"/>
</dbReference>
<accession>A0A165FJY3</accession>
<sequence length="215" mass="24193">MGAHSQALGGAARSSANVWLGRRLPWLKAALFLVCLLPLARAAWLLAAGEPTNPIEFITRSTGTWTLVMLLATLAVSPLRRATGWGQLLRLRRLLGLFAFFYASLHFTTYFWLDQFFDWAAIARDIVKRPFVTLGFAAFCLMLPLALTSTDAAMRRLKRRWGQLHALVYPLAVLAVLHYAWLVKKDLSQPLAYGAVLFVLLAERALRRWLASRRA</sequence>
<dbReference type="InterPro" id="IPR013130">
    <property type="entry name" value="Fe3_Rdtase_TM_dom"/>
</dbReference>
<evidence type="ECO:0000259" key="8">
    <source>
        <dbReference type="Pfam" id="PF01794"/>
    </source>
</evidence>
<evidence type="ECO:0000256" key="3">
    <source>
        <dbReference type="ARBA" id="ARBA00022692"/>
    </source>
</evidence>
<dbReference type="HAMAP" id="MF_01207">
    <property type="entry name" value="MsrQ"/>
    <property type="match status" value="1"/>
</dbReference>
<feature type="transmembrane region" description="Helical" evidence="7">
    <location>
        <begin position="164"/>
        <end position="181"/>
    </location>
</feature>
<dbReference type="GO" id="GO:0020037">
    <property type="term" value="F:heme binding"/>
    <property type="evidence" value="ECO:0007669"/>
    <property type="project" value="UniProtKB-UniRule"/>
</dbReference>
<dbReference type="RefSeq" id="WP_066610858.1">
    <property type="nucleotide sequence ID" value="NZ_LQQU01000013.1"/>
</dbReference>
<dbReference type="GO" id="GO:0016679">
    <property type="term" value="F:oxidoreductase activity, acting on diphenols and related substances as donors"/>
    <property type="evidence" value="ECO:0007669"/>
    <property type="project" value="TreeGrafter"/>
</dbReference>
<evidence type="ECO:0000256" key="2">
    <source>
        <dbReference type="ARBA" id="ARBA00022448"/>
    </source>
</evidence>
<keyword evidence="2 7" id="KW-0813">Transport</keyword>
<comment type="subunit">
    <text evidence="7">Heterodimer of a catalytic subunit (MsrP) and a heme-binding subunit (MsrQ).</text>
</comment>
<evidence type="ECO:0000256" key="1">
    <source>
        <dbReference type="ARBA" id="ARBA00004141"/>
    </source>
</evidence>
<comment type="function">
    <text evidence="7">Part of the MsrPQ system that repairs oxidized periplasmic proteins containing methionine sulfoxide residues (Met-O), using respiratory chain electrons. Thus protects these proteins from oxidative-stress damage caused by reactive species of oxygen and chlorine generated by the host defense mechanisms. MsrPQ is essential for the maintenance of envelope integrity under bleach stress, rescuing a wide series of structurally unrelated periplasmic proteins from methionine oxidation. MsrQ provides electrons for reduction to the reductase catalytic subunit MsrP, using the quinone pool of the respiratory chain.</text>
</comment>
<keyword evidence="10" id="KW-1185">Reference proteome</keyword>
<keyword evidence="7" id="KW-1003">Cell membrane</keyword>
<reference evidence="10" key="1">
    <citation type="submission" date="2016-01" db="EMBL/GenBank/DDBJ databases">
        <title>Draft genome of Chromobacterium sp. F49.</title>
        <authorList>
            <person name="Hong K.W."/>
        </authorList>
    </citation>
    <scope>NUCLEOTIDE SEQUENCE [LARGE SCALE GENOMIC DNA]</scope>
    <source>
        <strain evidence="10">CN10</strain>
    </source>
</reference>
<dbReference type="STRING" id="1452487.AVW16_08165"/>
<dbReference type="PANTHER" id="PTHR36964">
    <property type="entry name" value="PROTEIN-METHIONINE-SULFOXIDE REDUCTASE HEME-BINDING SUBUNIT MSRQ"/>
    <property type="match status" value="1"/>
</dbReference>
<dbReference type="Pfam" id="PF01794">
    <property type="entry name" value="Ferric_reduct"/>
    <property type="match status" value="1"/>
</dbReference>
<keyword evidence="7" id="KW-0288">FMN</keyword>
<keyword evidence="4 7" id="KW-1133">Transmembrane helix</keyword>
<keyword evidence="7" id="KW-0479">Metal-binding</keyword>
<dbReference type="AlphaFoldDB" id="A0A165FJY3"/>
<evidence type="ECO:0000313" key="10">
    <source>
        <dbReference type="Proteomes" id="UP000076625"/>
    </source>
</evidence>
<evidence type="ECO:0000313" key="9">
    <source>
        <dbReference type="EMBL" id="KZE33504.1"/>
    </source>
</evidence>
<evidence type="ECO:0000256" key="5">
    <source>
        <dbReference type="ARBA" id="ARBA00023004"/>
    </source>
</evidence>
<feature type="transmembrane region" description="Helical" evidence="7">
    <location>
        <begin position="133"/>
        <end position="152"/>
    </location>
</feature>
<dbReference type="OrthoDB" id="9788328at2"/>
<dbReference type="InterPro" id="IPR022837">
    <property type="entry name" value="MsrQ-like"/>
</dbReference>